<dbReference type="Proteomes" id="UP000272627">
    <property type="component" value="Unassembled WGS sequence"/>
</dbReference>
<sequence length="462" mass="52683">MRMLDAIRWDSDLIHRYDVAGPRYTSYPTAVQLHTQIGAFELLHALRESRKALRPLSLYVHLPFCANICYYCACNKVITKDRGRAQAYLQRLEHEIQMLACHLAPGQVVEQLHLGGGTPTFLSHAELRRLMAQLRAHFNLLEDDSGDYGIEIDPREADWSTMGLLRELGFNRVSLGVQDLDPTVQRAINRMQSLEETRAIVEAARTLQFRSVNIDLIYGLPRQTAQAFSRTVDEIIELQPDRLSVFNYAHLPERFMPQRRIDTAELPDARSKLLMLERTVEQLGNAGYRYIGMDHFALPDDELAIAQEDLTLQRNFQGYTTHGHCDLIGLGVSAISQIGELYSQNSSDLSDYQRLLDSDQPATRRGLMCSDDDRIRRAVIQQLICHFMLDFAEIEKAFSIDFRDYFSDAWPQLLGMAEDGLIALSAAGIEVKPSGRLLVRAVCMVFDAYLTRQNRQQFSRVI</sequence>
<dbReference type="NCBIfam" id="TIGR00538">
    <property type="entry name" value="hemN"/>
    <property type="match status" value="1"/>
</dbReference>
<name>A0A0N8RFF5_PSEA0</name>
<organism evidence="18 21">
    <name type="scientific">Pseudomonas amygdali pv. eriobotryae</name>
    <dbReference type="NCBI Taxonomy" id="129137"/>
    <lineage>
        <taxon>Bacteria</taxon>
        <taxon>Pseudomonadati</taxon>
        <taxon>Pseudomonadota</taxon>
        <taxon>Gammaproteobacteria</taxon>
        <taxon>Pseudomonadales</taxon>
        <taxon>Pseudomonadaceae</taxon>
        <taxon>Pseudomonas</taxon>
        <taxon>Pseudomonas amygdali</taxon>
    </lineage>
</organism>
<keyword evidence="7 14" id="KW-0949">S-adenosyl-L-methionine</keyword>
<evidence type="ECO:0000256" key="12">
    <source>
        <dbReference type="ARBA" id="ARBA00023244"/>
    </source>
</evidence>
<feature type="binding site" evidence="15">
    <location>
        <position position="335"/>
    </location>
    <ligand>
        <name>S-adenosyl-L-methionine</name>
        <dbReference type="ChEBI" id="CHEBI:59789"/>
        <label>1</label>
    </ligand>
</feature>
<protein>
    <recommendedName>
        <fullName evidence="14">Coproporphyrinogen-III oxidase</fullName>
        <ecNumber evidence="14">1.3.98.3</ecNumber>
    </recommendedName>
</protein>
<keyword evidence="10 14" id="KW-0408">Iron</keyword>
<dbReference type="EMBL" id="RBOA01000461">
    <property type="protein sequence ID" value="RML95426.1"/>
    <property type="molecule type" value="Genomic_DNA"/>
</dbReference>
<dbReference type="PROSITE" id="PS51918">
    <property type="entry name" value="RADICAL_SAM"/>
    <property type="match status" value="1"/>
</dbReference>
<evidence type="ECO:0000256" key="4">
    <source>
        <dbReference type="ARBA" id="ARBA00011245"/>
    </source>
</evidence>
<evidence type="ECO:0000313" key="22">
    <source>
        <dbReference type="Proteomes" id="UP000272627"/>
    </source>
</evidence>
<dbReference type="EC" id="1.3.98.3" evidence="14"/>
<keyword evidence="8 14" id="KW-0479">Metal-binding</keyword>
<dbReference type="CDD" id="cd01335">
    <property type="entry name" value="Radical_SAM"/>
    <property type="match status" value="1"/>
</dbReference>
<dbReference type="GO" id="GO:0046872">
    <property type="term" value="F:metal ion binding"/>
    <property type="evidence" value="ECO:0007669"/>
    <property type="project" value="UniProtKB-KW"/>
</dbReference>
<proteinExistence type="inferred from homology"/>
<feature type="binding site" evidence="15">
    <location>
        <position position="151"/>
    </location>
    <ligand>
        <name>S-adenosyl-L-methionine</name>
        <dbReference type="ChEBI" id="CHEBI:59789"/>
        <label>1</label>
    </ligand>
</feature>
<evidence type="ECO:0000256" key="13">
    <source>
        <dbReference type="ARBA" id="ARBA00048321"/>
    </source>
</evidence>
<gene>
    <name evidence="18" type="ORF">ALO70_01265</name>
    <name evidence="20" type="ORF">ALQ39_02020</name>
    <name evidence="19" type="ORF">ALQ86_01203</name>
</gene>
<feature type="binding site" evidence="15">
    <location>
        <position position="59"/>
    </location>
    <ligand>
        <name>S-adenosyl-L-methionine</name>
        <dbReference type="ChEBI" id="CHEBI:59789"/>
        <label>1</label>
    </ligand>
</feature>
<dbReference type="Proteomes" id="UP000275613">
    <property type="component" value="Unassembled WGS sequence"/>
</dbReference>
<feature type="binding site" evidence="16">
    <location>
        <position position="69"/>
    </location>
    <ligand>
        <name>[4Fe-4S] cluster</name>
        <dbReference type="ChEBI" id="CHEBI:49883"/>
        <note>4Fe-4S-S-AdoMet</note>
    </ligand>
</feature>
<evidence type="ECO:0000256" key="5">
    <source>
        <dbReference type="ARBA" id="ARBA00022485"/>
    </source>
</evidence>
<feature type="domain" description="Radical SAM core" evidence="17">
    <location>
        <begin position="50"/>
        <end position="286"/>
    </location>
</feature>
<feature type="binding site" evidence="15">
    <location>
        <begin position="71"/>
        <end position="73"/>
    </location>
    <ligand>
        <name>S-adenosyl-L-methionine</name>
        <dbReference type="ChEBI" id="CHEBI:59789"/>
        <label>2</label>
    </ligand>
</feature>
<evidence type="ECO:0000256" key="9">
    <source>
        <dbReference type="ARBA" id="ARBA00023002"/>
    </source>
</evidence>
<dbReference type="InterPro" id="IPR058240">
    <property type="entry name" value="rSAM_sf"/>
</dbReference>
<keyword evidence="12 14" id="KW-0627">Porphyrin biosynthesis</keyword>
<comment type="subunit">
    <text evidence="4">Monomer.</text>
</comment>
<evidence type="ECO:0000313" key="18">
    <source>
        <dbReference type="EMBL" id="KPX23047.1"/>
    </source>
</evidence>
<dbReference type="GO" id="GO:0051989">
    <property type="term" value="F:coproporphyrinogen dehydrogenase activity"/>
    <property type="evidence" value="ECO:0007669"/>
    <property type="project" value="UniProtKB-EC"/>
</dbReference>
<dbReference type="EMBL" id="LJQI01000351">
    <property type="protein sequence ID" value="KPX23047.1"/>
    <property type="molecule type" value="Genomic_DNA"/>
</dbReference>
<dbReference type="Gene3D" id="3.30.750.200">
    <property type="match status" value="1"/>
</dbReference>
<keyword evidence="11 14" id="KW-0411">Iron-sulfur</keyword>
<accession>A0A0N8RFF5</accession>
<comment type="subcellular location">
    <subcellularLocation>
        <location evidence="1 14">Cytoplasm</location>
    </subcellularLocation>
</comment>
<evidence type="ECO:0000256" key="16">
    <source>
        <dbReference type="PIRSR" id="PIRSR000167-2"/>
    </source>
</evidence>
<evidence type="ECO:0000313" key="21">
    <source>
        <dbReference type="Proteomes" id="UP000050490"/>
    </source>
</evidence>
<evidence type="ECO:0000256" key="8">
    <source>
        <dbReference type="ARBA" id="ARBA00022723"/>
    </source>
</evidence>
<evidence type="ECO:0000256" key="3">
    <source>
        <dbReference type="ARBA" id="ARBA00005493"/>
    </source>
</evidence>
<dbReference type="SFLD" id="SFLDG01065">
    <property type="entry name" value="anaerobic_coproporphyrinogen-I"/>
    <property type="match status" value="1"/>
</dbReference>
<dbReference type="SFLD" id="SFLDF00277">
    <property type="entry name" value="oxygen-independent_coproporphy"/>
    <property type="match status" value="1"/>
</dbReference>
<evidence type="ECO:0000313" key="19">
    <source>
        <dbReference type="EMBL" id="RML95426.1"/>
    </source>
</evidence>
<evidence type="ECO:0000313" key="23">
    <source>
        <dbReference type="Proteomes" id="UP000275613"/>
    </source>
</evidence>
<feature type="binding site" evidence="15">
    <location>
        <position position="178"/>
    </location>
    <ligand>
        <name>S-adenosyl-L-methionine</name>
        <dbReference type="ChEBI" id="CHEBI:59789"/>
        <label>2</label>
    </ligand>
</feature>
<feature type="binding site" evidence="15">
    <location>
        <position position="116"/>
    </location>
    <ligand>
        <name>S-adenosyl-L-methionine</name>
        <dbReference type="ChEBI" id="CHEBI:59789"/>
        <label>1</label>
    </ligand>
</feature>
<reference evidence="18 21" key="1">
    <citation type="submission" date="2015-09" db="EMBL/GenBank/DDBJ databases">
        <title>Genome announcement of multiple Pseudomonas syringae strains.</title>
        <authorList>
            <person name="Thakur S."/>
            <person name="Wang P.W."/>
            <person name="Gong Y."/>
            <person name="Weir B.S."/>
            <person name="Guttman D.S."/>
        </authorList>
    </citation>
    <scope>NUCLEOTIDE SEQUENCE [LARGE SCALE GENOMIC DNA]</scope>
    <source>
        <strain evidence="18 21">ICMP4455</strain>
    </source>
</reference>
<comment type="similarity">
    <text evidence="3 14">Belongs to the anaerobic coproporphyrinogen-III oxidase family.</text>
</comment>
<feature type="binding site" evidence="15">
    <location>
        <position position="215"/>
    </location>
    <ligand>
        <name>S-adenosyl-L-methionine</name>
        <dbReference type="ChEBI" id="CHEBI:59789"/>
        <label>2</label>
    </ligand>
</feature>
<feature type="binding site" evidence="15">
    <location>
        <position position="249"/>
    </location>
    <ligand>
        <name>S-adenosyl-L-methionine</name>
        <dbReference type="ChEBI" id="CHEBI:59789"/>
        <label>2</label>
    </ligand>
</feature>
<dbReference type="InterPro" id="IPR007197">
    <property type="entry name" value="rSAM"/>
</dbReference>
<dbReference type="PANTHER" id="PTHR13932">
    <property type="entry name" value="COPROPORPHYRINIGEN III OXIDASE"/>
    <property type="match status" value="1"/>
</dbReference>
<evidence type="ECO:0000256" key="2">
    <source>
        <dbReference type="ARBA" id="ARBA00004785"/>
    </source>
</evidence>
<dbReference type="Proteomes" id="UP000050490">
    <property type="component" value="Unassembled WGS sequence"/>
</dbReference>
<evidence type="ECO:0000256" key="11">
    <source>
        <dbReference type="ARBA" id="ARBA00023014"/>
    </source>
</evidence>
<dbReference type="SUPFAM" id="SSF102114">
    <property type="entry name" value="Radical SAM enzymes"/>
    <property type="match status" value="1"/>
</dbReference>
<feature type="binding site" evidence="16">
    <location>
        <position position="72"/>
    </location>
    <ligand>
        <name>[4Fe-4S] cluster</name>
        <dbReference type="ChEBI" id="CHEBI:49883"/>
        <note>4Fe-4S-S-AdoMet</note>
    </ligand>
</feature>
<evidence type="ECO:0000256" key="6">
    <source>
        <dbReference type="ARBA" id="ARBA00022490"/>
    </source>
</evidence>
<comment type="caution">
    <text evidence="18">The sequence shown here is derived from an EMBL/GenBank/DDBJ whole genome shotgun (WGS) entry which is preliminary data.</text>
</comment>
<dbReference type="PATRIC" id="fig|129137.4.peg.1854"/>
<dbReference type="InterPro" id="IPR006638">
    <property type="entry name" value="Elp3/MiaA/NifB-like_rSAM"/>
</dbReference>
<comment type="pathway">
    <text evidence="2 14">Porphyrin-containing compound metabolism; protoporphyrin-IX biosynthesis; protoporphyrinogen-IX from coproporphyrinogen-III (AdoMet route): step 1/1.</text>
</comment>
<keyword evidence="5 14" id="KW-0004">4Fe-4S</keyword>
<dbReference type="Pfam" id="PF06969">
    <property type="entry name" value="HemN_C"/>
    <property type="match status" value="1"/>
</dbReference>
<feature type="binding site" evidence="16">
    <location>
        <position position="65"/>
    </location>
    <ligand>
        <name>[4Fe-4S] cluster</name>
        <dbReference type="ChEBI" id="CHEBI:49883"/>
        <note>4Fe-4S-S-AdoMet</note>
    </ligand>
</feature>
<keyword evidence="6 14" id="KW-0963">Cytoplasm</keyword>
<dbReference type="Gene3D" id="1.10.10.920">
    <property type="match status" value="1"/>
</dbReference>
<dbReference type="PANTHER" id="PTHR13932:SF6">
    <property type="entry name" value="OXYGEN-INDEPENDENT COPROPORPHYRINOGEN III OXIDASE"/>
    <property type="match status" value="1"/>
</dbReference>
<dbReference type="SMART" id="SM00729">
    <property type="entry name" value="Elp3"/>
    <property type="match status" value="1"/>
</dbReference>
<evidence type="ECO:0000256" key="15">
    <source>
        <dbReference type="PIRSR" id="PIRSR000167-1"/>
    </source>
</evidence>
<evidence type="ECO:0000256" key="7">
    <source>
        <dbReference type="ARBA" id="ARBA00022691"/>
    </source>
</evidence>
<dbReference type="InterPro" id="IPR010723">
    <property type="entry name" value="HemN_C"/>
</dbReference>
<dbReference type="GO" id="GO:0005737">
    <property type="term" value="C:cytoplasm"/>
    <property type="evidence" value="ECO:0007669"/>
    <property type="project" value="UniProtKB-SubCell"/>
</dbReference>
<evidence type="ECO:0000259" key="17">
    <source>
        <dbReference type="PROSITE" id="PS51918"/>
    </source>
</evidence>
<evidence type="ECO:0000256" key="10">
    <source>
        <dbReference type="ARBA" id="ARBA00023004"/>
    </source>
</evidence>
<feature type="binding site" evidence="15">
    <location>
        <position position="190"/>
    </location>
    <ligand>
        <name>S-adenosyl-L-methionine</name>
        <dbReference type="ChEBI" id="CHEBI:59789"/>
        <label>2</label>
    </ligand>
</feature>
<dbReference type="GO" id="GO:0004109">
    <property type="term" value="F:coproporphyrinogen oxidase activity"/>
    <property type="evidence" value="ECO:0007669"/>
    <property type="project" value="InterPro"/>
</dbReference>
<keyword evidence="9 14" id="KW-0560">Oxidoreductase</keyword>
<comment type="cofactor">
    <cofactor evidence="14 16">
        <name>[4Fe-4S] cluster</name>
        <dbReference type="ChEBI" id="CHEBI:49883"/>
    </cofactor>
    <text evidence="14 16">Binds 1 [4Fe-4S] cluster. The cluster is coordinated with 3 cysteines and an exchangeable S-adenosyl-L-methionine.</text>
</comment>
<dbReference type="FunFam" id="1.10.10.920:FF:000002">
    <property type="entry name" value="Coproporphyrinogen-III oxidase"/>
    <property type="match status" value="1"/>
</dbReference>
<comment type="catalytic activity">
    <reaction evidence="13 14">
        <text>coproporphyrinogen III + 2 S-adenosyl-L-methionine = protoporphyrinogen IX + 2 5'-deoxyadenosine + 2 L-methionine + 2 CO2</text>
        <dbReference type="Rhea" id="RHEA:15425"/>
        <dbReference type="ChEBI" id="CHEBI:16526"/>
        <dbReference type="ChEBI" id="CHEBI:17319"/>
        <dbReference type="ChEBI" id="CHEBI:57307"/>
        <dbReference type="ChEBI" id="CHEBI:57309"/>
        <dbReference type="ChEBI" id="CHEBI:57844"/>
        <dbReference type="ChEBI" id="CHEBI:59789"/>
        <dbReference type="EC" id="1.3.98.3"/>
    </reaction>
</comment>
<reference evidence="22 23" key="2">
    <citation type="submission" date="2018-08" db="EMBL/GenBank/DDBJ databases">
        <title>Recombination of ecologically and evolutionarily significant loci maintains genetic cohesion in the Pseudomonas syringae species complex.</title>
        <authorList>
            <person name="Dillon M."/>
            <person name="Thakur S."/>
            <person name="Almeida R.N.D."/>
            <person name="Weir B.S."/>
            <person name="Guttman D.S."/>
        </authorList>
    </citation>
    <scope>NUCLEOTIDE SEQUENCE [LARGE SCALE GENOMIC DNA]</scope>
    <source>
        <strain evidence="20 23">ICMP 4316</strain>
        <strain evidence="19 22">ICMP 8636</strain>
    </source>
</reference>
<dbReference type="UniPathway" id="UPA00251">
    <property type="reaction ID" value="UER00323"/>
</dbReference>
<dbReference type="EMBL" id="RBPV01000370">
    <property type="protein sequence ID" value="RMO53546.1"/>
    <property type="molecule type" value="Genomic_DNA"/>
</dbReference>
<dbReference type="GO" id="GO:0006782">
    <property type="term" value="P:protoporphyrinogen IX biosynthetic process"/>
    <property type="evidence" value="ECO:0007669"/>
    <property type="project" value="UniProtKB-UniPathway"/>
</dbReference>
<dbReference type="AlphaFoldDB" id="A0A0N8RFF5"/>
<feature type="binding site" evidence="15">
    <location>
        <begin position="117"/>
        <end position="118"/>
    </location>
    <ligand>
        <name>S-adenosyl-L-methionine</name>
        <dbReference type="ChEBI" id="CHEBI:59789"/>
        <label>2</label>
    </ligand>
</feature>
<evidence type="ECO:0000256" key="1">
    <source>
        <dbReference type="ARBA" id="ARBA00004496"/>
    </source>
</evidence>
<dbReference type="GO" id="GO:0051539">
    <property type="term" value="F:4 iron, 4 sulfur cluster binding"/>
    <property type="evidence" value="ECO:0007669"/>
    <property type="project" value="UniProtKB-KW"/>
</dbReference>
<evidence type="ECO:0000313" key="20">
    <source>
        <dbReference type="EMBL" id="RMO53546.1"/>
    </source>
</evidence>
<evidence type="ECO:0000256" key="14">
    <source>
        <dbReference type="PIRNR" id="PIRNR000167"/>
    </source>
</evidence>
<dbReference type="Pfam" id="PF04055">
    <property type="entry name" value="Radical_SAM"/>
    <property type="match status" value="1"/>
</dbReference>
<dbReference type="SFLD" id="SFLDS00029">
    <property type="entry name" value="Radical_SAM"/>
    <property type="match status" value="1"/>
</dbReference>
<dbReference type="InterPro" id="IPR034505">
    <property type="entry name" value="Coproporphyrinogen-III_oxidase"/>
</dbReference>
<dbReference type="InterPro" id="IPR004558">
    <property type="entry name" value="Coprogen_oxidase_HemN"/>
</dbReference>
<dbReference type="PIRSF" id="PIRSF000167">
    <property type="entry name" value="HemN"/>
    <property type="match status" value="1"/>
</dbReference>